<dbReference type="Gene3D" id="3.40.50.2300">
    <property type="match status" value="1"/>
</dbReference>
<dbReference type="InterPro" id="IPR036097">
    <property type="entry name" value="HisK_dim/P_sf"/>
</dbReference>
<dbReference type="SUPFAM" id="SSF47384">
    <property type="entry name" value="Homodimeric domain of signal transducing histidine kinase"/>
    <property type="match status" value="1"/>
</dbReference>
<dbReference type="EC" id="2.7.13.3" evidence="2"/>
<evidence type="ECO:0000313" key="10">
    <source>
        <dbReference type="Proteomes" id="UP000319502"/>
    </source>
</evidence>
<dbReference type="InterPro" id="IPR036890">
    <property type="entry name" value="HATPase_C_sf"/>
</dbReference>
<protein>
    <recommendedName>
        <fullName evidence="2">histidine kinase</fullName>
        <ecNumber evidence="2">2.7.13.3</ecNumber>
    </recommendedName>
</protein>
<evidence type="ECO:0000313" key="9">
    <source>
        <dbReference type="EMBL" id="TVO55363.1"/>
    </source>
</evidence>
<dbReference type="InterPro" id="IPR005467">
    <property type="entry name" value="His_kinase_dom"/>
</dbReference>
<dbReference type="SMART" id="SM00387">
    <property type="entry name" value="HATPase_c"/>
    <property type="match status" value="1"/>
</dbReference>
<proteinExistence type="predicted"/>
<dbReference type="Gene3D" id="3.30.450.20">
    <property type="entry name" value="PAS domain"/>
    <property type="match status" value="2"/>
</dbReference>
<dbReference type="AlphaFoldDB" id="A0A557QR27"/>
<dbReference type="EMBL" id="VMNK01000011">
    <property type="protein sequence ID" value="TVO55363.1"/>
    <property type="molecule type" value="Genomic_DNA"/>
</dbReference>
<dbReference type="InterPro" id="IPR035965">
    <property type="entry name" value="PAS-like_dom_sf"/>
</dbReference>
<gene>
    <name evidence="9" type="ORF">FHP91_12430</name>
</gene>
<dbReference type="InterPro" id="IPR000014">
    <property type="entry name" value="PAS"/>
</dbReference>
<dbReference type="InterPro" id="IPR013656">
    <property type="entry name" value="PAS_4"/>
</dbReference>
<dbReference type="Pfam" id="PF02518">
    <property type="entry name" value="HATPase_c"/>
    <property type="match status" value="1"/>
</dbReference>
<dbReference type="PANTHER" id="PTHR43065">
    <property type="entry name" value="SENSOR HISTIDINE KINASE"/>
    <property type="match status" value="1"/>
</dbReference>
<dbReference type="CDD" id="cd00082">
    <property type="entry name" value="HisKA"/>
    <property type="match status" value="1"/>
</dbReference>
<dbReference type="CDD" id="cd00130">
    <property type="entry name" value="PAS"/>
    <property type="match status" value="1"/>
</dbReference>
<evidence type="ECO:0000259" key="6">
    <source>
        <dbReference type="PROSITE" id="PS50110"/>
    </source>
</evidence>
<evidence type="ECO:0000256" key="4">
    <source>
        <dbReference type="PROSITE-ProRule" id="PRU00169"/>
    </source>
</evidence>
<feature type="domain" description="Histidine kinase" evidence="5">
    <location>
        <begin position="301"/>
        <end position="523"/>
    </location>
</feature>
<dbReference type="GO" id="GO:0000155">
    <property type="term" value="F:phosphorelay sensor kinase activity"/>
    <property type="evidence" value="ECO:0007669"/>
    <property type="project" value="InterPro"/>
</dbReference>
<dbReference type="PROSITE" id="PS50113">
    <property type="entry name" value="PAC"/>
    <property type="match status" value="1"/>
</dbReference>
<dbReference type="InterPro" id="IPR001789">
    <property type="entry name" value="Sig_transdc_resp-reg_receiver"/>
</dbReference>
<dbReference type="Gene3D" id="3.30.565.10">
    <property type="entry name" value="Histidine kinase-like ATPase, C-terminal domain"/>
    <property type="match status" value="1"/>
</dbReference>
<evidence type="ECO:0000259" key="7">
    <source>
        <dbReference type="PROSITE" id="PS50112"/>
    </source>
</evidence>
<dbReference type="InterPro" id="IPR003661">
    <property type="entry name" value="HisK_dim/P_dom"/>
</dbReference>
<evidence type="ECO:0000259" key="8">
    <source>
        <dbReference type="PROSITE" id="PS50113"/>
    </source>
</evidence>
<dbReference type="SUPFAM" id="SSF55874">
    <property type="entry name" value="ATPase domain of HSP90 chaperone/DNA topoisomerase II/histidine kinase"/>
    <property type="match status" value="1"/>
</dbReference>
<dbReference type="PROSITE" id="PS50109">
    <property type="entry name" value="HIS_KIN"/>
    <property type="match status" value="1"/>
</dbReference>
<evidence type="ECO:0000256" key="3">
    <source>
        <dbReference type="ARBA" id="ARBA00022553"/>
    </source>
</evidence>
<evidence type="ECO:0000259" key="5">
    <source>
        <dbReference type="PROSITE" id="PS50109"/>
    </source>
</evidence>
<feature type="domain" description="Response regulatory" evidence="6">
    <location>
        <begin position="546"/>
        <end position="660"/>
    </location>
</feature>
<dbReference type="InterPro" id="IPR003594">
    <property type="entry name" value="HATPase_dom"/>
</dbReference>
<dbReference type="PROSITE" id="PS50112">
    <property type="entry name" value="PAS"/>
    <property type="match status" value="1"/>
</dbReference>
<dbReference type="Proteomes" id="UP000319502">
    <property type="component" value="Unassembled WGS sequence"/>
</dbReference>
<comment type="caution">
    <text evidence="9">The sequence shown here is derived from an EMBL/GenBank/DDBJ whole genome shotgun (WGS) entry which is preliminary data.</text>
</comment>
<sequence length="662" mass="72182">MVAAGLDHINQGVTIFDQDLRLVTCNRSFLTLLDFPEALAAPGTPFAAFIRHNAERGEYGEGDIEQQVAERVAAAQRFTSHDTRRQRPDGTLLKIQGFPLPHQGFIALYSDITEAERQHAQIDRHQAELEGHIRERTAALTDANTELKAAIEANHQITAALQHSEAKLRLITDTIPAHIAYFDASWTYRYANKRYAEWFGWTSQSMVDQPIVDVIGETLFRQVEPHVRRSLDGHEVTYEYAITSTTGARIFARSTLLPDINPDGEVIGCFVHAVDMTEQRRTQNALAQAQKMEAIGQLTGGLAHDFNNMLTVVMGNLMALGDALGDAPETSEFVAPCLTAAEGGAALIKRLLAFSRQQPMEAQPVEVNELVLGMARLVRRSMPSTIALSTASHAADLIALADPNQLESALLNLALNARDAMPNGGELRIESSLDTLDASAADELEVPPGDYVQITIADNGTGMDGAVLARVFEPFFTTKKFGMGSGLGMAMVYGFVKQSGGAIRIRSRQAVGTQVALLLPSAPAGSQSITPPKNAKDLDIDLRGRVVLLVEDDPEVRKVVRTQLASLECTVLEAENGYEAADLVENVPEIAMVLSDVVMPGGMDGWALARFVRRFRPEIPMILMSGYAEVGERHQDDSSAPLLEKPFTREKLAAALNRRGAR</sequence>
<keyword evidence="10" id="KW-1185">Reference proteome</keyword>
<accession>A0A557QR27</accession>
<dbReference type="PANTHER" id="PTHR43065:SF42">
    <property type="entry name" value="TWO-COMPONENT SENSOR PPRA"/>
    <property type="match status" value="1"/>
</dbReference>
<feature type="modified residue" description="4-aspartylphosphate" evidence="4">
    <location>
        <position position="596"/>
    </location>
</feature>
<dbReference type="InterPro" id="IPR004358">
    <property type="entry name" value="Sig_transdc_His_kin-like_C"/>
</dbReference>
<evidence type="ECO:0000256" key="2">
    <source>
        <dbReference type="ARBA" id="ARBA00012438"/>
    </source>
</evidence>
<name>A0A557QR27_9RHOO</name>
<reference evidence="9 10" key="1">
    <citation type="submission" date="2019-07" db="EMBL/GenBank/DDBJ databases">
        <title>The pathways for chlorine oxyanion respiration interact through the shared metabolite chlorate.</title>
        <authorList>
            <person name="Barnum T.P."/>
            <person name="Cheng Y."/>
            <person name="Hill K.A."/>
            <person name="Lucas L.N."/>
            <person name="Carlson H.K."/>
            <person name="Coates J.D."/>
        </authorList>
    </citation>
    <scope>NUCLEOTIDE SEQUENCE [LARGE SCALE GENOMIC DNA]</scope>
    <source>
        <strain evidence="9 10">SFB-3</strain>
    </source>
</reference>
<dbReference type="Pfam" id="PF08448">
    <property type="entry name" value="PAS_4"/>
    <property type="match status" value="1"/>
</dbReference>
<dbReference type="InterPro" id="IPR011006">
    <property type="entry name" value="CheY-like_superfamily"/>
</dbReference>
<dbReference type="Pfam" id="PF00072">
    <property type="entry name" value="Response_reg"/>
    <property type="match status" value="1"/>
</dbReference>
<feature type="domain" description="PAC" evidence="8">
    <location>
        <begin position="236"/>
        <end position="288"/>
    </location>
</feature>
<comment type="catalytic activity">
    <reaction evidence="1">
        <text>ATP + protein L-histidine = ADP + protein N-phospho-L-histidine.</text>
        <dbReference type="EC" id="2.7.13.3"/>
    </reaction>
</comment>
<dbReference type="PROSITE" id="PS50110">
    <property type="entry name" value="RESPONSE_REGULATORY"/>
    <property type="match status" value="1"/>
</dbReference>
<dbReference type="SMART" id="SM00448">
    <property type="entry name" value="REC"/>
    <property type="match status" value="1"/>
</dbReference>
<dbReference type="NCBIfam" id="TIGR00229">
    <property type="entry name" value="sensory_box"/>
    <property type="match status" value="1"/>
</dbReference>
<dbReference type="InterPro" id="IPR000700">
    <property type="entry name" value="PAS-assoc_C"/>
</dbReference>
<organism evidence="9 10">
    <name type="scientific">Denitromonas halophila</name>
    <dbReference type="NCBI Taxonomy" id="1629404"/>
    <lineage>
        <taxon>Bacteria</taxon>
        <taxon>Pseudomonadati</taxon>
        <taxon>Pseudomonadota</taxon>
        <taxon>Betaproteobacteria</taxon>
        <taxon>Rhodocyclales</taxon>
        <taxon>Zoogloeaceae</taxon>
        <taxon>Denitromonas</taxon>
    </lineage>
</organism>
<dbReference type="Pfam" id="PF12860">
    <property type="entry name" value="PAS_7"/>
    <property type="match status" value="1"/>
</dbReference>
<dbReference type="SUPFAM" id="SSF52172">
    <property type="entry name" value="CheY-like"/>
    <property type="match status" value="1"/>
</dbReference>
<keyword evidence="3 4" id="KW-0597">Phosphoprotein</keyword>
<dbReference type="OrthoDB" id="9177042at2"/>
<dbReference type="SMART" id="SM00091">
    <property type="entry name" value="PAS"/>
    <property type="match status" value="2"/>
</dbReference>
<dbReference type="PRINTS" id="PR00344">
    <property type="entry name" value="BCTRLSENSOR"/>
</dbReference>
<dbReference type="Gene3D" id="1.10.287.130">
    <property type="match status" value="1"/>
</dbReference>
<dbReference type="SUPFAM" id="SSF55785">
    <property type="entry name" value="PYP-like sensor domain (PAS domain)"/>
    <property type="match status" value="2"/>
</dbReference>
<evidence type="ECO:0000256" key="1">
    <source>
        <dbReference type="ARBA" id="ARBA00000085"/>
    </source>
</evidence>
<feature type="domain" description="PAS" evidence="7">
    <location>
        <begin position="164"/>
        <end position="234"/>
    </location>
</feature>